<reference evidence="2 3" key="1">
    <citation type="submission" date="2019-07" db="EMBL/GenBank/DDBJ databases">
        <title>Rhodotorula toruloides NBRC10032 genome sequencing.</title>
        <authorList>
            <person name="Shida Y."/>
            <person name="Takaku H."/>
            <person name="Ogasawara W."/>
            <person name="Mori K."/>
        </authorList>
    </citation>
    <scope>NUCLEOTIDE SEQUENCE [LARGE SCALE GENOMIC DNA]</scope>
    <source>
        <strain evidence="2 3">NBRC10032</strain>
    </source>
</reference>
<proteinExistence type="predicted"/>
<evidence type="ECO:0000259" key="1">
    <source>
        <dbReference type="Pfam" id="PF08457"/>
    </source>
</evidence>
<evidence type="ECO:0000313" key="2">
    <source>
        <dbReference type="EMBL" id="GEM09747.1"/>
    </source>
</evidence>
<dbReference type="Proteomes" id="UP000321518">
    <property type="component" value="Unassembled WGS sequence"/>
</dbReference>
<evidence type="ECO:0000313" key="3">
    <source>
        <dbReference type="Proteomes" id="UP000321518"/>
    </source>
</evidence>
<accession>A0A511KHB1</accession>
<feature type="domain" description="Sfi1 spindle body" evidence="1">
    <location>
        <begin position="137"/>
        <end position="234"/>
    </location>
</feature>
<sequence length="527" mass="62610">MGTARRAVGKWVRRVGEVRHRVRVMEEVADEKWNEAEMGRKREMRGWWVQRTALKVKEAELVRAREDALRREGWEWWREMKQRRDHVRHLEQVASSHDARHLAVQALTVWRTRTTHLSSLSSLASTHAHALLARRASSHLTHWRLSLRLRLALRVRTDSLLSTSLSTWLDTYEHIQIELEGRADALIATRGARVAVVALEAWRSAVQHRGKLQRAAETYSRLRYLASGLARWKGRWEEERVREKKAEVVRDFFVTRRAWRRWSEESWERKRARWELERSRKQAKETLDYWLAQLRQRRRDRELVTHLQRQQGQRLRAASMEQWKLAVVVRKEDEVEARDWRDHKLVRAGFRRWAGQTVKAEERILRAASFRTVKLEELRDRLFHAWLSSSRRSATLRERLVRFDAARKRKTLEASFDCWREGSLRGTEEQVQRRRMQRERQSAWEWWKCRTKTLAAIQHHNRLLAWHALSAWQAWTPSAVHTRRAVAADEGSVIGGAFQVWKIKTGAKKALRSYKCADAAAGPTFTY</sequence>
<organism evidence="2 3">
    <name type="scientific">Rhodotorula toruloides</name>
    <name type="common">Yeast</name>
    <name type="synonym">Rhodosporidium toruloides</name>
    <dbReference type="NCBI Taxonomy" id="5286"/>
    <lineage>
        <taxon>Eukaryota</taxon>
        <taxon>Fungi</taxon>
        <taxon>Dikarya</taxon>
        <taxon>Basidiomycota</taxon>
        <taxon>Pucciniomycotina</taxon>
        <taxon>Microbotryomycetes</taxon>
        <taxon>Sporidiobolales</taxon>
        <taxon>Sporidiobolaceae</taxon>
        <taxon>Rhodotorula</taxon>
    </lineage>
</organism>
<gene>
    <name evidence="2" type="ORF">Rt10032_c09g3764</name>
</gene>
<dbReference type="OrthoDB" id="2534627at2759"/>
<dbReference type="InterPro" id="IPR013665">
    <property type="entry name" value="Sfi1_dom"/>
</dbReference>
<protein>
    <submittedName>
        <fullName evidence="2">Sfi1 spindle body domain protein</fullName>
    </submittedName>
</protein>
<dbReference type="AlphaFoldDB" id="A0A511KHB1"/>
<dbReference type="Pfam" id="PF08457">
    <property type="entry name" value="Sfi1"/>
    <property type="match status" value="1"/>
</dbReference>
<dbReference type="EMBL" id="BJWK01000009">
    <property type="protein sequence ID" value="GEM09747.1"/>
    <property type="molecule type" value="Genomic_DNA"/>
</dbReference>
<name>A0A511KHB1_RHOTO</name>
<comment type="caution">
    <text evidence="2">The sequence shown here is derived from an EMBL/GenBank/DDBJ whole genome shotgun (WGS) entry which is preliminary data.</text>
</comment>